<feature type="transmembrane region" description="Helical" evidence="1">
    <location>
        <begin position="6"/>
        <end position="29"/>
    </location>
</feature>
<name>A0A1F5NDA0_9BACT</name>
<comment type="caution">
    <text evidence="2">The sequence shown here is derived from an EMBL/GenBank/DDBJ whole genome shotgun (WGS) entry which is preliminary data.</text>
</comment>
<feature type="transmembrane region" description="Helical" evidence="1">
    <location>
        <begin position="36"/>
        <end position="56"/>
    </location>
</feature>
<dbReference type="EMBL" id="MFEG01000027">
    <property type="protein sequence ID" value="OGE75639.1"/>
    <property type="molecule type" value="Genomic_DNA"/>
</dbReference>
<accession>A0A1F5NDA0</accession>
<proteinExistence type="predicted"/>
<organism evidence="2 3">
    <name type="scientific">Candidatus Doudnabacteria bacterium RIFCSPHIGHO2_01_52_17</name>
    <dbReference type="NCBI Taxonomy" id="1817820"/>
    <lineage>
        <taxon>Bacteria</taxon>
        <taxon>Candidatus Doudnaibacteriota</taxon>
    </lineage>
</organism>
<keyword evidence="1" id="KW-1133">Transmembrane helix</keyword>
<gene>
    <name evidence="2" type="ORF">A3K06_00600</name>
</gene>
<evidence type="ECO:0000256" key="1">
    <source>
        <dbReference type="SAM" id="Phobius"/>
    </source>
</evidence>
<evidence type="ECO:0000313" key="2">
    <source>
        <dbReference type="EMBL" id="OGE75639.1"/>
    </source>
</evidence>
<keyword evidence="1" id="KW-0472">Membrane</keyword>
<keyword evidence="1" id="KW-0812">Transmembrane</keyword>
<reference evidence="2 3" key="1">
    <citation type="journal article" date="2016" name="Nat. Commun.">
        <title>Thousands of microbial genomes shed light on interconnected biogeochemical processes in an aquifer system.</title>
        <authorList>
            <person name="Anantharaman K."/>
            <person name="Brown C.T."/>
            <person name="Hug L.A."/>
            <person name="Sharon I."/>
            <person name="Castelle C.J."/>
            <person name="Probst A.J."/>
            <person name="Thomas B.C."/>
            <person name="Singh A."/>
            <person name="Wilkins M.J."/>
            <person name="Karaoz U."/>
            <person name="Brodie E.L."/>
            <person name="Williams K.H."/>
            <person name="Hubbard S.S."/>
            <person name="Banfield J.F."/>
        </authorList>
    </citation>
    <scope>NUCLEOTIDE SEQUENCE [LARGE SCALE GENOMIC DNA]</scope>
</reference>
<sequence length="68" mass="7609">MIKLIVYLLFYGLIFLVAAYSLIMVYILLRFGKSKILGVVLGAFYLLIMLSLYAAAEANLSHIPLPQT</sequence>
<protein>
    <submittedName>
        <fullName evidence="2">Uncharacterized protein</fullName>
    </submittedName>
</protein>
<evidence type="ECO:0000313" key="3">
    <source>
        <dbReference type="Proteomes" id="UP000176547"/>
    </source>
</evidence>
<dbReference type="Proteomes" id="UP000176547">
    <property type="component" value="Unassembled WGS sequence"/>
</dbReference>
<dbReference type="AlphaFoldDB" id="A0A1F5NDA0"/>